<dbReference type="InterPro" id="IPR016169">
    <property type="entry name" value="FAD-bd_PCMH_sub2"/>
</dbReference>
<dbReference type="PANTHER" id="PTHR22777">
    <property type="entry name" value="HEMOLYSIN-RELATED"/>
    <property type="match status" value="1"/>
</dbReference>
<evidence type="ECO:0000313" key="8">
    <source>
        <dbReference type="Proteomes" id="UP001597371"/>
    </source>
</evidence>
<evidence type="ECO:0000256" key="5">
    <source>
        <dbReference type="SAM" id="MobiDB-lite"/>
    </source>
</evidence>
<comment type="similarity">
    <text evidence="1">Belongs to the UPF0053 family. Hemolysin C subfamily.</text>
</comment>
<evidence type="ECO:0000256" key="1">
    <source>
        <dbReference type="ARBA" id="ARBA00006446"/>
    </source>
</evidence>
<feature type="domain" description="CBS" evidence="6">
    <location>
        <begin position="183"/>
        <end position="243"/>
    </location>
</feature>
<dbReference type="InterPro" id="IPR000644">
    <property type="entry name" value="CBS_dom"/>
</dbReference>
<evidence type="ECO:0000313" key="7">
    <source>
        <dbReference type="EMBL" id="MFD2238807.1"/>
    </source>
</evidence>
<sequence length="344" mass="37148">MSTNANGAVSAGDGREAGESSFADQGQDDRSPVPAERTTSEPGFFEQIVQFLKPRAPSPLRQSFAEALRNAEIGASGFTVQEQAMLTNLLGLHETRVEDAMVPRVEIDAVEVTASLGDTMRRFEESGRSRMPVYGEGLDDPKGMIHIRDVVGHITRRAMAAAEGGALDLSRVDLSTPVAELGLIRKILFVPASMPATELMARMQATRIQMALVIDEYGGTDGLVSLEDIIETIVGDIEDEHDEDEVRIVAGGEGVYEADARAELEDVQKVVGGDFDIAAYEDEADTIGGLVVAELGRIPAEGETVETLAGFRLEVLEADTRRVKRVRIVRRVAEPPSEAASLWN</sequence>
<dbReference type="CDD" id="cd04590">
    <property type="entry name" value="CBS_pair_CorC_HlyC_assoc"/>
    <property type="match status" value="1"/>
</dbReference>
<protein>
    <submittedName>
        <fullName evidence="7">Transporter associated domain-containing protein</fullName>
    </submittedName>
</protein>
<dbReference type="Gene3D" id="3.10.580.10">
    <property type="entry name" value="CBS-domain"/>
    <property type="match status" value="1"/>
</dbReference>
<evidence type="ECO:0000256" key="4">
    <source>
        <dbReference type="PROSITE-ProRule" id="PRU00703"/>
    </source>
</evidence>
<feature type="region of interest" description="Disordered" evidence="5">
    <location>
        <begin position="1"/>
        <end position="41"/>
    </location>
</feature>
<evidence type="ECO:0000256" key="2">
    <source>
        <dbReference type="ARBA" id="ARBA00022737"/>
    </source>
</evidence>
<reference evidence="8" key="1">
    <citation type="journal article" date="2019" name="Int. J. Syst. Evol. Microbiol.">
        <title>The Global Catalogue of Microorganisms (GCM) 10K type strain sequencing project: providing services to taxonomists for standard genome sequencing and annotation.</title>
        <authorList>
            <consortium name="The Broad Institute Genomics Platform"/>
            <consortium name="The Broad Institute Genome Sequencing Center for Infectious Disease"/>
            <person name="Wu L."/>
            <person name="Ma J."/>
        </authorList>
    </citation>
    <scope>NUCLEOTIDE SEQUENCE [LARGE SCALE GENOMIC DNA]</scope>
    <source>
        <strain evidence="8">ZS-35-S2</strain>
    </source>
</reference>
<dbReference type="PANTHER" id="PTHR22777:SF27">
    <property type="entry name" value="MAGNESIUM AND COBALT EFFLUX PROTEIN CORC"/>
    <property type="match status" value="1"/>
</dbReference>
<evidence type="ECO:0000259" key="6">
    <source>
        <dbReference type="PROSITE" id="PS51371"/>
    </source>
</evidence>
<evidence type="ECO:0000256" key="3">
    <source>
        <dbReference type="ARBA" id="ARBA00023122"/>
    </source>
</evidence>
<comment type="caution">
    <text evidence="7">The sequence shown here is derived from an EMBL/GenBank/DDBJ whole genome shotgun (WGS) entry which is preliminary data.</text>
</comment>
<dbReference type="EMBL" id="JBHUIJ010000022">
    <property type="protein sequence ID" value="MFD2238807.1"/>
    <property type="molecule type" value="Genomic_DNA"/>
</dbReference>
<dbReference type="Pfam" id="PF00571">
    <property type="entry name" value="CBS"/>
    <property type="match status" value="2"/>
</dbReference>
<dbReference type="Pfam" id="PF03471">
    <property type="entry name" value="CorC_HlyC"/>
    <property type="match status" value="1"/>
</dbReference>
<dbReference type="InterPro" id="IPR036318">
    <property type="entry name" value="FAD-bd_PCMH-like_sf"/>
</dbReference>
<keyword evidence="8" id="KW-1185">Reference proteome</keyword>
<dbReference type="RefSeq" id="WP_209737267.1">
    <property type="nucleotide sequence ID" value="NZ_CP072611.1"/>
</dbReference>
<keyword evidence="2" id="KW-0677">Repeat</keyword>
<dbReference type="InterPro" id="IPR005170">
    <property type="entry name" value="Transptr-assoc_dom"/>
</dbReference>
<proteinExistence type="inferred from homology"/>
<dbReference type="InterPro" id="IPR044751">
    <property type="entry name" value="Ion_transp-like_CBS"/>
</dbReference>
<accession>A0ABW5CPZ9</accession>
<gene>
    <name evidence="7" type="ORF">ACFSKQ_15235</name>
</gene>
<name>A0ABW5CPZ9_9HYPH</name>
<keyword evidence="3 4" id="KW-0129">CBS domain</keyword>
<dbReference type="SUPFAM" id="SSF56176">
    <property type="entry name" value="FAD-binding/transporter-associated domain-like"/>
    <property type="match status" value="1"/>
</dbReference>
<dbReference type="SMART" id="SM01091">
    <property type="entry name" value="CorC_HlyC"/>
    <property type="match status" value="1"/>
</dbReference>
<dbReference type="Gene3D" id="3.30.465.10">
    <property type="match status" value="1"/>
</dbReference>
<organism evidence="7 8">
    <name type="scientific">Aureimonas populi</name>
    <dbReference type="NCBI Taxonomy" id="1701758"/>
    <lineage>
        <taxon>Bacteria</taxon>
        <taxon>Pseudomonadati</taxon>
        <taxon>Pseudomonadota</taxon>
        <taxon>Alphaproteobacteria</taxon>
        <taxon>Hyphomicrobiales</taxon>
        <taxon>Aurantimonadaceae</taxon>
        <taxon>Aureimonas</taxon>
    </lineage>
</organism>
<dbReference type="SUPFAM" id="SSF54631">
    <property type="entry name" value="CBS-domain pair"/>
    <property type="match status" value="1"/>
</dbReference>
<dbReference type="Proteomes" id="UP001597371">
    <property type="component" value="Unassembled WGS sequence"/>
</dbReference>
<feature type="domain" description="CBS" evidence="6">
    <location>
        <begin position="101"/>
        <end position="163"/>
    </location>
</feature>
<dbReference type="InterPro" id="IPR046342">
    <property type="entry name" value="CBS_dom_sf"/>
</dbReference>
<dbReference type="PROSITE" id="PS51371">
    <property type="entry name" value="CBS"/>
    <property type="match status" value="2"/>
</dbReference>